<dbReference type="EMBL" id="CCND01000008">
    <property type="protein sequence ID" value="CDX52823.1"/>
    <property type="molecule type" value="Genomic_DNA"/>
</dbReference>
<gene>
    <name evidence="1" type="ORF">MPL1032_160052</name>
</gene>
<protein>
    <submittedName>
        <fullName evidence="1">Uncharacterized protein</fullName>
    </submittedName>
</protein>
<proteinExistence type="predicted"/>
<dbReference type="AlphaFoldDB" id="A0A0K2VSF8"/>
<evidence type="ECO:0000313" key="2">
    <source>
        <dbReference type="Proteomes" id="UP000182888"/>
    </source>
</evidence>
<accession>A0A0K2VSF8</accession>
<name>A0A0K2VSF8_MESPL</name>
<organism evidence="1 2">
    <name type="scientific">Mesorhizobium plurifarium</name>
    <dbReference type="NCBI Taxonomy" id="69974"/>
    <lineage>
        <taxon>Bacteria</taxon>
        <taxon>Pseudomonadati</taxon>
        <taxon>Pseudomonadota</taxon>
        <taxon>Alphaproteobacteria</taxon>
        <taxon>Hyphomicrobiales</taxon>
        <taxon>Phyllobacteriaceae</taxon>
        <taxon>Mesorhizobium</taxon>
    </lineage>
</organism>
<sequence>MCAWARMTAEGTAVRDGAQVRKLARRFDAIPDGKPLHTFPGIALAELTERFARDHGDRQRDIDAARASPHRDGQSRIRRLMDFFRHAGGFAAEQENVAGGESEIGIGGRGLGGEQHQAARMRLSPFLEGVPVGVAGERRHFEVIHAGPFQRPVGERETGRLDDIDTDVEAGGEAQDCPGVAGDIRLVERDAETIVHFRILLISGRSATGISGFRRFLDWRVAIFCEVEYMPTIVNPNRMEGNT</sequence>
<dbReference type="Proteomes" id="UP000182888">
    <property type="component" value="Unassembled WGS sequence"/>
</dbReference>
<evidence type="ECO:0000313" key="1">
    <source>
        <dbReference type="EMBL" id="CDX52823.1"/>
    </source>
</evidence>
<reference evidence="2" key="1">
    <citation type="submission" date="2014-08" db="EMBL/GenBank/DDBJ databases">
        <authorList>
            <person name="Edwards T."/>
        </authorList>
    </citation>
    <scope>NUCLEOTIDE SEQUENCE [LARGE SCALE GENOMIC DNA]</scope>
</reference>